<feature type="region of interest" description="Disordered" evidence="1">
    <location>
        <begin position="21"/>
        <end position="43"/>
    </location>
</feature>
<dbReference type="PANTHER" id="PTHR32387">
    <property type="entry name" value="WU:FJ29H11"/>
    <property type="match status" value="1"/>
</dbReference>
<dbReference type="InterPro" id="IPR024975">
    <property type="entry name" value="NOV_C"/>
</dbReference>
<keyword evidence="4" id="KW-1185">Reference proteome</keyword>
<feature type="region of interest" description="Disordered" evidence="1">
    <location>
        <begin position="1608"/>
        <end position="1643"/>
    </location>
</feature>
<dbReference type="KEGG" id="slx:SLAV_06360"/>
<proteinExistence type="predicted"/>
<dbReference type="EMBL" id="CP024985">
    <property type="protein sequence ID" value="ATZ23177.1"/>
    <property type="molecule type" value="Genomic_DNA"/>
</dbReference>
<evidence type="ECO:0000313" key="4">
    <source>
        <dbReference type="Proteomes" id="UP000231791"/>
    </source>
</evidence>
<dbReference type="InterPro" id="IPR036890">
    <property type="entry name" value="HATPase_C_sf"/>
</dbReference>
<evidence type="ECO:0000259" key="2">
    <source>
        <dbReference type="Pfam" id="PF13020"/>
    </source>
</evidence>
<protein>
    <recommendedName>
        <fullName evidence="2">Protein NO VEIN C-terminal domain-containing protein</fullName>
    </recommendedName>
</protein>
<evidence type="ECO:0000256" key="1">
    <source>
        <dbReference type="SAM" id="MobiDB-lite"/>
    </source>
</evidence>
<evidence type="ECO:0000313" key="3">
    <source>
        <dbReference type="EMBL" id="ATZ23177.1"/>
    </source>
</evidence>
<name>A0A2K8P8V3_STRLA</name>
<feature type="compositionally biased region" description="Low complexity" evidence="1">
    <location>
        <begin position="1565"/>
        <end position="1581"/>
    </location>
</feature>
<accession>A0A2K8P8V3</accession>
<dbReference type="NCBIfam" id="NF047352">
    <property type="entry name" value="P_loop_sacsin"/>
    <property type="match status" value="1"/>
</dbReference>
<feature type="compositionally biased region" description="Basic and acidic residues" evidence="1">
    <location>
        <begin position="21"/>
        <end position="30"/>
    </location>
</feature>
<reference evidence="3 4" key="1">
    <citation type="submission" date="2017-11" db="EMBL/GenBank/DDBJ databases">
        <title>Complete genome sequence of Streptomyces lavendulae subsp. lavendulae CCM 3239 (formerly 'Streptomyces aureofaciens CCM 3239'), the producer of the angucycline-type antibiotic auricin.</title>
        <authorList>
            <person name="Busche T."/>
            <person name="Novakova R."/>
            <person name="Al'Dilaimi A."/>
            <person name="Homerova D."/>
            <person name="Feckova L."/>
            <person name="Rezuchova B."/>
            <person name="Mingyar E."/>
            <person name="Csolleiova D."/>
            <person name="Bekeova C."/>
            <person name="Winkler A."/>
            <person name="Sevcikova B."/>
            <person name="Kalinowski J."/>
            <person name="Kormanec J."/>
            <person name="Ruckert C."/>
        </authorList>
    </citation>
    <scope>NUCLEOTIDE SEQUENCE [LARGE SCALE GENOMIC DNA]</scope>
    <source>
        <strain evidence="3 4">CCM 3239</strain>
    </source>
</reference>
<feature type="domain" description="Protein NO VEIN C-terminal" evidence="2">
    <location>
        <begin position="1695"/>
        <end position="1754"/>
    </location>
</feature>
<dbReference type="SUPFAM" id="SSF55874">
    <property type="entry name" value="ATPase domain of HSP90 chaperone/DNA topoisomerase II/histidine kinase"/>
    <property type="match status" value="1"/>
</dbReference>
<feature type="region of interest" description="Disordered" evidence="1">
    <location>
        <begin position="1553"/>
        <end position="1581"/>
    </location>
</feature>
<organism evidence="3 4">
    <name type="scientific">Streptomyces lavendulae subsp. lavendulae</name>
    <dbReference type="NCBI Taxonomy" id="58340"/>
    <lineage>
        <taxon>Bacteria</taxon>
        <taxon>Bacillati</taxon>
        <taxon>Actinomycetota</taxon>
        <taxon>Actinomycetes</taxon>
        <taxon>Kitasatosporales</taxon>
        <taxon>Streptomycetaceae</taxon>
        <taxon>Streptomyces</taxon>
    </lineage>
</organism>
<dbReference type="Pfam" id="PF13020">
    <property type="entry name" value="NOV_C"/>
    <property type="match status" value="1"/>
</dbReference>
<dbReference type="Proteomes" id="UP000231791">
    <property type="component" value="Chromosome"/>
</dbReference>
<sequence length="1795" mass="197182">MCVRMSVVTSIVGIGTSRELHGGRVTDGQRRARRSTGLGNSARRKRVVATAVMEAEGCLSDLKRGRRAARELKEVTEQMLSPEYKGRVLVELLQNAHDAHPARHGDGRVEIVLDEDEGEHGVLYVANGGRPLGYKNFEALCSIGLSSKRPDEGIGHKGVGFKSVLQLTSAPELYSVVGSASKAFDGFCFRFARDEDFDWLADQIASGRPEAAGQLRTNLSSLKVPVPVDDVPAAVASFRRRRLVTVVRLPLRSAEARLEAVRQLRELADDRAPFELFLDRLGKVSVTHRVGGRGRPSVYKRKVDALFTSRGLKIQQITLRRRTRLIMVTAVVDRERAHGAIAAGLVSGPLKDGWQALGDSAVVSVAVPAGEPLERGRLYTFLPMGAQRTCPVRGFVNAPFHTDVSRRTMAESTQWNDLLLDTAAEACAQAAVLVDEGRVTMPAGALVDLMCWEPNQVRRLELAFKARDREFDDVPFMPVLHPAGARTSYRHGYLWHRPDQARVFTPQAVAAAGVRQVIDPQLHARRAERLVALGTVRGLGLLPPATVLAGWAESVASALAQGHFDAGKWADYYHDLSVCFPRTGEELKGRKIVLTAEGKPAPAGDPGLFFRRSDGPSSALPGLPPGLADCISFVHTEIAWTGRSTSRRSRGRTWLEEQGLVREYSPQALLDVLGEAMGKNREDDEALREHLLFACALWASSLDRNGKGPVIKGLLVPGRNGWMRATEAMFGDGWTGSHSGIDRTLPRFLERTEGASSALAAAADRVVRPAEAICVGTRIDAQTLRRFLDQQGVRHGLLPTYVATSQAVKGQHLNYPPAFPGLWALSLNSDERDQWRSTAERWPKRRDDLYQTVEYRPTRKRVAMLPGQWEYAAFDEESRRLYAELIIHGLDTWPADALEFRFAGGSDRQGTPWPTPLAAFLSRAPWIPQTGDDEDAPAFTTSGQAWWWGAAEAPPTFLNVTSAALRLRQSDRVLRRLRLLGVRRWEDPETAGDRLRHLPVLLRRMPRLRQGRLGHLLGRAYEQAWADLLPSTETDPGRHPGHLPELLVSRAGTLDVLPTGPEAEPVYVPDVAGTQNRRLLEQAPVAVLPLDDRALGRRVHVHLAAQGCHSVRRTSEAEVDIRVDLLPIADAPRVPLLTLAGPWLHTLLAALVEFDDDRSSRPEVPSSHQVRRRLEICGAVSARTTVTHIAGHTLDDPGDDRSLLHDDPEKPCVVVVCAQRSSDWHVLQTASTALSTLVGAPYLATSVRLALIELERRGRAVTDVTDADIAAVVGIPPQRLEAVLADRASIRSGSARLVPLLACADPDLAEELRRGQEDLHDRGELHDWLVARLDLDRADHLLGLVDDNDWQRKLSALGVPLSEANRAWGTLGLPTVDNSETHQRQFHAWLQENRARLADRVRDAYLTTYKAGAPLTEYIRLRSLPGLEPDPQWGFVHWDLTSDRLDAHAEAWTATHLPPAPARQHPPRPVAEIHEGGLDAVHALLPRLRARMEVWLSRQGREGPLLPSATEVASAMDAEGLLDFEPIGVRALIAWLQTHGHWPEGMAATDRVADLGLNDPPPLKPSLSSSGTPLPATPGPSLLLNGRALPIGPDDLRDLARQIAADLTPDQLSASPQPGTPSAPALPRQRTTSAVVSRGGGYRAVPRDTQKDRAVGLAGEVAVAAWLQRQYGVPREESWKSGLRHYVFADGSGDDSLGYDFLIHDGDHTFLYEVKASTGDRGEFELGESEVERASHLRPDETYTIVYVSHVLDSTHRRITPLPNPFSAPGLACYRIVGTAMRLRFELPPGSEPSP</sequence>
<gene>
    <name evidence="3" type="ORF">SLAV_06360</name>
</gene>
<dbReference type="PANTHER" id="PTHR32387:SF0">
    <property type="entry name" value="PROTEIN NO VEIN"/>
    <property type="match status" value="1"/>
</dbReference>
<dbReference type="Gene3D" id="3.30.565.10">
    <property type="entry name" value="Histidine kinase-like ATPase, C-terminal domain"/>
    <property type="match status" value="1"/>
</dbReference>
<dbReference type="InterPro" id="IPR052957">
    <property type="entry name" value="Auxin_embryo_med"/>
</dbReference>